<gene>
    <name evidence="1" type="ORF">STVIR_0653</name>
</gene>
<reference evidence="1 2" key="1">
    <citation type="journal article" date="2013" name="Genome Announc.">
        <title>Draft Genome Sequence of Streptomyces viridochromogenes Strain Tu57, Producer of Avilamycin.</title>
        <authorList>
            <person name="Gruning B.A."/>
            <person name="Erxleben A."/>
            <person name="Hahnlein A."/>
            <person name="Gunther S."/>
        </authorList>
    </citation>
    <scope>NUCLEOTIDE SEQUENCE [LARGE SCALE GENOMIC DNA]</scope>
    <source>
        <strain evidence="1 2">Tue57</strain>
    </source>
</reference>
<name>L8PLK4_STRVR</name>
<proteinExistence type="predicted"/>
<dbReference type="PATRIC" id="fig|1160705.3.peg.648"/>
<sequence length="42" mass="4696">MAPITLDKESHRVQSIDVLADQDVRLCKIACTLAAPAFRQDR</sequence>
<dbReference type="AlphaFoldDB" id="L8PLK4"/>
<protein>
    <submittedName>
        <fullName evidence="1">Uncharacterized protein</fullName>
    </submittedName>
</protein>
<evidence type="ECO:0000313" key="2">
    <source>
        <dbReference type="Proteomes" id="UP000011205"/>
    </source>
</evidence>
<dbReference type="RefSeq" id="WP_003995998.1">
    <property type="nucleotide sequence ID" value="NZ_AMLP01000025.1"/>
</dbReference>
<evidence type="ECO:0000313" key="1">
    <source>
        <dbReference type="EMBL" id="ELS58411.1"/>
    </source>
</evidence>
<organism evidence="1 2">
    <name type="scientific">Streptomyces viridochromogenes Tue57</name>
    <dbReference type="NCBI Taxonomy" id="1160705"/>
    <lineage>
        <taxon>Bacteria</taxon>
        <taxon>Bacillati</taxon>
        <taxon>Actinomycetota</taxon>
        <taxon>Actinomycetes</taxon>
        <taxon>Kitasatosporales</taxon>
        <taxon>Streptomycetaceae</taxon>
        <taxon>Streptomyces</taxon>
    </lineage>
</organism>
<comment type="caution">
    <text evidence="1">The sequence shown here is derived from an EMBL/GenBank/DDBJ whole genome shotgun (WGS) entry which is preliminary data.</text>
</comment>
<accession>L8PLK4</accession>
<dbReference type="EMBL" id="AMLP01000025">
    <property type="protein sequence ID" value="ELS58411.1"/>
    <property type="molecule type" value="Genomic_DNA"/>
</dbReference>
<dbReference type="Proteomes" id="UP000011205">
    <property type="component" value="Unassembled WGS sequence"/>
</dbReference>